<evidence type="ECO:0000256" key="1">
    <source>
        <dbReference type="SAM" id="MobiDB-lite"/>
    </source>
</evidence>
<accession>A0ABQ1C031</accession>
<gene>
    <name evidence="2" type="ORF">MPRG_08500</name>
</gene>
<feature type="compositionally biased region" description="Gly residues" evidence="1">
    <location>
        <begin position="84"/>
        <end position="95"/>
    </location>
</feature>
<feature type="region of interest" description="Disordered" evidence="1">
    <location>
        <begin position="46"/>
        <end position="110"/>
    </location>
</feature>
<evidence type="ECO:0000313" key="2">
    <source>
        <dbReference type="EMBL" id="GFG77574.1"/>
    </source>
</evidence>
<sequence length="110" mass="10518">MSEPRSPGREGPQIVSGGSVSVAKRGRSAGGEGGVRAVACLWQNAGARRGGGGAEGQIGGGGVSVAKRGKQWAREGRGWKTRALGGGGGPGGASGGKTRALGGVAVGRGP</sequence>
<reference evidence="2 3" key="1">
    <citation type="journal article" date="2019" name="Emerg. Microbes Infect.">
        <title>Comprehensive subspecies identification of 175 nontuberculous mycobacteria species based on 7547 genomic profiles.</title>
        <authorList>
            <person name="Matsumoto Y."/>
            <person name="Kinjo T."/>
            <person name="Motooka D."/>
            <person name="Nabeya D."/>
            <person name="Jung N."/>
            <person name="Uechi K."/>
            <person name="Horii T."/>
            <person name="Iida T."/>
            <person name="Fujita J."/>
            <person name="Nakamura S."/>
        </authorList>
    </citation>
    <scope>NUCLEOTIDE SEQUENCE [LARGE SCALE GENOMIC DNA]</scope>
    <source>
        <strain evidence="2 3">JCM 18565</strain>
    </source>
</reference>
<keyword evidence="3" id="KW-1185">Reference proteome</keyword>
<feature type="compositionally biased region" description="Gly residues" evidence="1">
    <location>
        <begin position="48"/>
        <end position="63"/>
    </location>
</feature>
<protein>
    <recommendedName>
        <fullName evidence="4">PE family protein</fullName>
    </recommendedName>
</protein>
<dbReference type="EMBL" id="BLKX01000001">
    <property type="protein sequence ID" value="GFG77574.1"/>
    <property type="molecule type" value="Genomic_DNA"/>
</dbReference>
<evidence type="ECO:0000313" key="3">
    <source>
        <dbReference type="Proteomes" id="UP000465240"/>
    </source>
</evidence>
<dbReference type="Proteomes" id="UP000465240">
    <property type="component" value="Unassembled WGS sequence"/>
</dbReference>
<evidence type="ECO:0008006" key="4">
    <source>
        <dbReference type="Google" id="ProtNLM"/>
    </source>
</evidence>
<feature type="region of interest" description="Disordered" evidence="1">
    <location>
        <begin position="1"/>
        <end position="34"/>
    </location>
</feature>
<proteinExistence type="predicted"/>
<organism evidence="2 3">
    <name type="scientific">Mycobacterium paragordonae</name>
    <dbReference type="NCBI Taxonomy" id="1389713"/>
    <lineage>
        <taxon>Bacteria</taxon>
        <taxon>Bacillati</taxon>
        <taxon>Actinomycetota</taxon>
        <taxon>Actinomycetes</taxon>
        <taxon>Mycobacteriales</taxon>
        <taxon>Mycobacteriaceae</taxon>
        <taxon>Mycobacterium</taxon>
    </lineage>
</organism>
<name>A0ABQ1C031_9MYCO</name>
<comment type="caution">
    <text evidence="2">The sequence shown here is derived from an EMBL/GenBank/DDBJ whole genome shotgun (WGS) entry which is preliminary data.</text>
</comment>